<proteinExistence type="predicted"/>
<accession>A0A382YPJ2</accession>
<dbReference type="InterPro" id="IPR028994">
    <property type="entry name" value="Integrin_alpha_N"/>
</dbReference>
<feature type="non-terminal residue" evidence="3">
    <location>
        <position position="262"/>
    </location>
</feature>
<feature type="non-terminal residue" evidence="3">
    <location>
        <position position="1"/>
    </location>
</feature>
<dbReference type="Pfam" id="PF07593">
    <property type="entry name" value="UnbV_ASPIC"/>
    <property type="match status" value="1"/>
</dbReference>
<dbReference type="SUPFAM" id="SSF69318">
    <property type="entry name" value="Integrin alpha N-terminal domain"/>
    <property type="match status" value="1"/>
</dbReference>
<keyword evidence="1" id="KW-0732">Signal</keyword>
<gene>
    <name evidence="3" type="ORF">METZ01_LOCUS438080</name>
</gene>
<evidence type="ECO:0000313" key="3">
    <source>
        <dbReference type="EMBL" id="SVD85226.1"/>
    </source>
</evidence>
<reference evidence="3" key="1">
    <citation type="submission" date="2018-05" db="EMBL/GenBank/DDBJ databases">
        <authorList>
            <person name="Lanie J.A."/>
            <person name="Ng W.-L."/>
            <person name="Kazmierczak K.M."/>
            <person name="Andrzejewski T.M."/>
            <person name="Davidsen T.M."/>
            <person name="Wayne K.J."/>
            <person name="Tettelin H."/>
            <person name="Glass J.I."/>
            <person name="Rusch D."/>
            <person name="Podicherti R."/>
            <person name="Tsui H.-C.T."/>
            <person name="Winkler M.E."/>
        </authorList>
    </citation>
    <scope>NUCLEOTIDE SEQUENCE</scope>
</reference>
<dbReference type="InterPro" id="IPR013517">
    <property type="entry name" value="FG-GAP"/>
</dbReference>
<feature type="domain" description="ASPIC/UnbV" evidence="2">
    <location>
        <begin position="149"/>
        <end position="213"/>
    </location>
</feature>
<dbReference type="Gene3D" id="2.130.10.130">
    <property type="entry name" value="Integrin alpha, N-terminal"/>
    <property type="match status" value="1"/>
</dbReference>
<evidence type="ECO:0000256" key="1">
    <source>
        <dbReference type="ARBA" id="ARBA00022729"/>
    </source>
</evidence>
<dbReference type="EMBL" id="UINC01177532">
    <property type="protein sequence ID" value="SVD85226.1"/>
    <property type="molecule type" value="Genomic_DNA"/>
</dbReference>
<evidence type="ECO:0000259" key="2">
    <source>
        <dbReference type="Pfam" id="PF07593"/>
    </source>
</evidence>
<sequence length="262" mass="28798">EAAQMAGIANTDWTWSVKLADLDCDGWVDIYGTNGMTHDANNADLAARAKKLPGKLARAKFWRNSGLKRDRNFAFRNLGGLQFEAVEKRWGLDFNGVSYGAAMADFDGDGDLDIAVTSQEDPIRLYRNNSVAGHVAKIRLLGGHRNSHGIGAKVSVETSSGIQVRYLNACQGYASANEPVVFFGLGDSKRILKLTIRWPLGTLQSFEDLPVDKLFIVKEPKGVLGPVHPPILPRPLFQDAGPLINFLHRENDLDDFAIQPLL</sequence>
<dbReference type="InterPro" id="IPR027039">
    <property type="entry name" value="Crtac1"/>
</dbReference>
<dbReference type="PANTHER" id="PTHR16026:SF0">
    <property type="entry name" value="CARTILAGE ACIDIC PROTEIN 1"/>
    <property type="match status" value="1"/>
</dbReference>
<name>A0A382YPJ2_9ZZZZ</name>
<dbReference type="Pfam" id="PF01839">
    <property type="entry name" value="FG-GAP"/>
    <property type="match status" value="1"/>
</dbReference>
<organism evidence="3">
    <name type="scientific">marine metagenome</name>
    <dbReference type="NCBI Taxonomy" id="408172"/>
    <lineage>
        <taxon>unclassified sequences</taxon>
        <taxon>metagenomes</taxon>
        <taxon>ecological metagenomes</taxon>
    </lineage>
</organism>
<dbReference type="PANTHER" id="PTHR16026">
    <property type="entry name" value="CARTILAGE ACIDIC PROTEIN 1"/>
    <property type="match status" value="1"/>
</dbReference>
<dbReference type="InterPro" id="IPR011519">
    <property type="entry name" value="UnbV_ASPIC"/>
</dbReference>
<dbReference type="AlphaFoldDB" id="A0A382YPJ2"/>
<protein>
    <recommendedName>
        <fullName evidence="2">ASPIC/UnbV domain-containing protein</fullName>
    </recommendedName>
</protein>